<keyword evidence="1" id="KW-0472">Membrane</keyword>
<sequence length="459" mass="51786">MASFKEEVSEHISAVYQTAADEIKNWVSALREVWPLVFLLILALFILVWFAKPAPPNKVLMATGTGGSYKVLGEKYRSYFEKKGIELELVETHGSKENLQHLIDRKDPIQAALVQGGMIAVDNLSGVESLGSVDYEPVWMFYRKNAFNESIHVSDRDIAKLKINIGPVGSGTRTQALGIFKLNGLKSDAPNLLSLGNAEGVSALERGEIDAVILVDGFDSPNVQRLIKNPGIKLASFTRADAYTRLLPYFEEVSVPMGGFDLGKNIPDHPIELISTTTNLLIDNRLHPAIQVLFLEAAREINGNKSYFAKTGEFPAYMNTEAPLSEEAKFFYEKGTPTLMKYLPFWLAEFLERMFFLLLPFAAFAYPIIKSIPTYRTNLAKKQINSIYKELDKFEQNTIQTFDPNRRSEYIEVLNEMERRILRSKAAKLATAECYSLRSNIEFIRNALEKQIIYKGREG</sequence>
<dbReference type="RefSeq" id="WP_076024165.1">
    <property type="nucleotide sequence ID" value="NZ_JARXXW010000003.1"/>
</dbReference>
<dbReference type="EMBL" id="JARXYA010000007">
    <property type="protein sequence ID" value="MDH6504240.1"/>
    <property type="molecule type" value="Genomic_DNA"/>
</dbReference>
<keyword evidence="1" id="KW-1133">Transmembrane helix</keyword>
<evidence type="ECO:0000313" key="2">
    <source>
        <dbReference type="EMBL" id="MDH6504240.1"/>
    </source>
</evidence>
<reference evidence="2" key="1">
    <citation type="submission" date="2023-04" db="EMBL/GenBank/DDBJ databases">
        <title>Genome Encyclopedia of Bacteria and Archaea VI: Functional Genomics of Type Strains.</title>
        <authorList>
            <person name="Whitman W."/>
        </authorList>
    </citation>
    <scope>NUCLEOTIDE SEQUENCE</scope>
    <source>
        <strain evidence="2">Enz.4-51</strain>
    </source>
</reference>
<dbReference type="PANTHER" id="PTHR42941:SF1">
    <property type="entry name" value="SLL1037 PROTEIN"/>
    <property type="match status" value="1"/>
</dbReference>
<proteinExistence type="predicted"/>
<dbReference type="Gene3D" id="3.40.190.10">
    <property type="entry name" value="Periplasmic binding protein-like II"/>
    <property type="match status" value="2"/>
</dbReference>
<evidence type="ECO:0000256" key="1">
    <source>
        <dbReference type="SAM" id="Phobius"/>
    </source>
</evidence>
<dbReference type="SUPFAM" id="SSF53850">
    <property type="entry name" value="Periplasmic binding protein-like II"/>
    <property type="match status" value="1"/>
</dbReference>
<keyword evidence="1" id="KW-0812">Transmembrane</keyword>
<feature type="transmembrane region" description="Helical" evidence="1">
    <location>
        <begin position="33"/>
        <end position="51"/>
    </location>
</feature>
<dbReference type="InterPro" id="IPR011852">
    <property type="entry name" value="TRAP_TAXI"/>
</dbReference>
<gene>
    <name evidence="2" type="ORF">M2127_001556</name>
</gene>
<organism evidence="2 3">
    <name type="scientific">Polynucleobacter sphagniphilus</name>
    <dbReference type="NCBI Taxonomy" id="1743169"/>
    <lineage>
        <taxon>Bacteria</taxon>
        <taxon>Pseudomonadati</taxon>
        <taxon>Pseudomonadota</taxon>
        <taxon>Betaproteobacteria</taxon>
        <taxon>Burkholderiales</taxon>
        <taxon>Burkholderiaceae</taxon>
        <taxon>Polynucleobacter</taxon>
    </lineage>
</organism>
<name>A0AA43M919_9BURK</name>
<dbReference type="Pfam" id="PF16868">
    <property type="entry name" value="NMT1_3"/>
    <property type="match status" value="1"/>
</dbReference>
<protein>
    <submittedName>
        <fullName evidence="2">TRAP-type uncharacterized transport system substrate-binding protein</fullName>
    </submittedName>
</protein>
<dbReference type="AlphaFoldDB" id="A0AA43M919"/>
<evidence type="ECO:0000313" key="3">
    <source>
        <dbReference type="Proteomes" id="UP001161160"/>
    </source>
</evidence>
<dbReference type="PANTHER" id="PTHR42941">
    <property type="entry name" value="SLL1037 PROTEIN"/>
    <property type="match status" value="1"/>
</dbReference>
<comment type="caution">
    <text evidence="2">The sequence shown here is derived from an EMBL/GenBank/DDBJ whole genome shotgun (WGS) entry which is preliminary data.</text>
</comment>
<keyword evidence="3" id="KW-1185">Reference proteome</keyword>
<dbReference type="Proteomes" id="UP001161160">
    <property type="component" value="Unassembled WGS sequence"/>
</dbReference>
<accession>A0AA43M919</accession>